<keyword evidence="8" id="KW-1185">Reference proteome</keyword>
<reference evidence="7 8" key="1">
    <citation type="submission" date="2016-10" db="EMBL/GenBank/DDBJ databases">
        <title>Genome sequence of the basidiomycete white-rot fungus Trametes pubescens.</title>
        <authorList>
            <person name="Makela M.R."/>
            <person name="Granchi Z."/>
            <person name="Peng M."/>
            <person name="De Vries R.P."/>
            <person name="Grigoriev I."/>
            <person name="Riley R."/>
            <person name="Hilden K."/>
        </authorList>
    </citation>
    <scope>NUCLEOTIDE SEQUENCE [LARGE SCALE GENOMIC DNA]</scope>
    <source>
        <strain evidence="7 8">FBCC735</strain>
    </source>
</reference>
<feature type="region of interest" description="Disordered" evidence="5">
    <location>
        <begin position="99"/>
        <end position="149"/>
    </location>
</feature>
<dbReference type="InterPro" id="IPR051694">
    <property type="entry name" value="Immunoregulatory_rcpt-like"/>
</dbReference>
<accession>A0A1M2VCD1</accession>
<feature type="region of interest" description="Disordered" evidence="5">
    <location>
        <begin position="163"/>
        <end position="200"/>
    </location>
</feature>
<dbReference type="EMBL" id="MNAD01001480">
    <property type="protein sequence ID" value="OJT05176.1"/>
    <property type="molecule type" value="Genomic_DNA"/>
</dbReference>
<evidence type="ECO:0000313" key="8">
    <source>
        <dbReference type="Proteomes" id="UP000184267"/>
    </source>
</evidence>
<proteinExistence type="predicted"/>
<feature type="compositionally biased region" description="Low complexity" evidence="5">
    <location>
        <begin position="119"/>
        <end position="141"/>
    </location>
</feature>
<gene>
    <name evidence="7" type="ORF">TRAPUB_4001</name>
</gene>
<evidence type="ECO:0000256" key="1">
    <source>
        <dbReference type="ARBA" id="ARBA00004167"/>
    </source>
</evidence>
<sequence>MHLPSGPTTLVHRAFGGPFGGGCVGFFPPFGVDCTSTTTTSSTTPAEKTTTKTEKAPSPSTKTTVIVSPTVVTSVVVVTSGNTITAGTTFTSGTTVTSVIAPTPTATPGPTDTNMHTLSDTSSVGGSSSSASSLFTSSSGTPQPTAVPNQTITDTETLVLSISPPSSSVLTPPTSSSSTSSTSIPTPVSTQPTPQSSRGMSTGEIAAICIACVSIVAICILIWLAWRRRSARRSVIVASGEQCYLCLLQSELTKNNVSVIGTPDPEDVQTAPASNTAQPSIPPAAASPVPDSHRMSPDVPEHMEEKRHTISEYSDSGETASSPGSSTALSSFPLLSPGPLTPTDAEPAFAQMRSFRLAWDDPPPTPERRPVSLQSGQGAAYRRSQGGDGYLAETTENYGRSSVYAAYLAREAGRSEVTLGQPPEYSRY</sequence>
<evidence type="ECO:0000256" key="2">
    <source>
        <dbReference type="ARBA" id="ARBA00022692"/>
    </source>
</evidence>
<organism evidence="7 8">
    <name type="scientific">Trametes pubescens</name>
    <name type="common">White-rot fungus</name>
    <dbReference type="NCBI Taxonomy" id="154538"/>
    <lineage>
        <taxon>Eukaryota</taxon>
        <taxon>Fungi</taxon>
        <taxon>Dikarya</taxon>
        <taxon>Basidiomycota</taxon>
        <taxon>Agaricomycotina</taxon>
        <taxon>Agaricomycetes</taxon>
        <taxon>Polyporales</taxon>
        <taxon>Polyporaceae</taxon>
        <taxon>Trametes</taxon>
    </lineage>
</organism>
<dbReference type="PANTHER" id="PTHR15549">
    <property type="entry name" value="PAIRED IMMUNOGLOBULIN-LIKE TYPE 2 RECEPTOR"/>
    <property type="match status" value="1"/>
</dbReference>
<feature type="region of interest" description="Disordered" evidence="5">
    <location>
        <begin position="37"/>
        <end position="61"/>
    </location>
</feature>
<feature type="compositionally biased region" description="Low complexity" evidence="5">
    <location>
        <begin position="99"/>
        <end position="111"/>
    </location>
</feature>
<evidence type="ECO:0000256" key="6">
    <source>
        <dbReference type="SAM" id="Phobius"/>
    </source>
</evidence>
<comment type="caution">
    <text evidence="7">The sequence shown here is derived from an EMBL/GenBank/DDBJ whole genome shotgun (WGS) entry which is preliminary data.</text>
</comment>
<feature type="compositionally biased region" description="Basic and acidic residues" evidence="5">
    <location>
        <begin position="291"/>
        <end position="310"/>
    </location>
</feature>
<feature type="compositionally biased region" description="Low complexity" evidence="5">
    <location>
        <begin position="163"/>
        <end position="197"/>
    </location>
</feature>
<keyword evidence="3 6" id="KW-1133">Transmembrane helix</keyword>
<name>A0A1M2VCD1_TRAPU</name>
<dbReference type="PANTHER" id="PTHR15549:SF6">
    <property type="entry name" value="MID2 DOMAIN-CONTAINING PROTEIN"/>
    <property type="match status" value="1"/>
</dbReference>
<keyword evidence="4 6" id="KW-0472">Membrane</keyword>
<evidence type="ECO:0000256" key="5">
    <source>
        <dbReference type="SAM" id="MobiDB-lite"/>
    </source>
</evidence>
<dbReference type="Proteomes" id="UP000184267">
    <property type="component" value="Unassembled WGS sequence"/>
</dbReference>
<feature type="compositionally biased region" description="Low complexity" evidence="5">
    <location>
        <begin position="319"/>
        <end position="342"/>
    </location>
</feature>
<dbReference type="AlphaFoldDB" id="A0A1M2VCD1"/>
<keyword evidence="2 6" id="KW-0812">Transmembrane</keyword>
<comment type="subcellular location">
    <subcellularLocation>
        <location evidence="1">Membrane</location>
        <topology evidence="1">Single-pass membrane protein</topology>
    </subcellularLocation>
</comment>
<feature type="transmembrane region" description="Helical" evidence="6">
    <location>
        <begin position="205"/>
        <end position="226"/>
    </location>
</feature>
<dbReference type="GO" id="GO:0071944">
    <property type="term" value="C:cell periphery"/>
    <property type="evidence" value="ECO:0007669"/>
    <property type="project" value="UniProtKB-ARBA"/>
</dbReference>
<feature type="region of interest" description="Disordered" evidence="5">
    <location>
        <begin position="261"/>
        <end position="345"/>
    </location>
</feature>
<feature type="region of interest" description="Disordered" evidence="5">
    <location>
        <begin position="358"/>
        <end position="396"/>
    </location>
</feature>
<evidence type="ECO:0000256" key="3">
    <source>
        <dbReference type="ARBA" id="ARBA00022989"/>
    </source>
</evidence>
<evidence type="ECO:0000313" key="7">
    <source>
        <dbReference type="EMBL" id="OJT05176.1"/>
    </source>
</evidence>
<protein>
    <submittedName>
        <fullName evidence="7">Uncharacterized protein</fullName>
    </submittedName>
</protein>
<dbReference type="OrthoDB" id="2758854at2759"/>
<feature type="compositionally biased region" description="Low complexity" evidence="5">
    <location>
        <begin position="37"/>
        <end position="48"/>
    </location>
</feature>
<evidence type="ECO:0000256" key="4">
    <source>
        <dbReference type="ARBA" id="ARBA00023136"/>
    </source>
</evidence>
<dbReference type="GO" id="GO:0016020">
    <property type="term" value="C:membrane"/>
    <property type="evidence" value="ECO:0007669"/>
    <property type="project" value="UniProtKB-SubCell"/>
</dbReference>